<dbReference type="CDD" id="cd00202">
    <property type="entry name" value="ZnF_GATA"/>
    <property type="match status" value="1"/>
</dbReference>
<sequence>MDHEPTPTTSKVDNERLILPPISTMDGFFASRSWPPPSTTLSTSSNAHILSPSGSNNSYMSMQENILSPSIPRNNNEPWSPIPNKQTDNQSRIDYFTTRSTTTAVANASTNSSYSSLPLSPMDRDDIRYQNDRETHYRQNSLPQISTFRKNSINSIISPQQQSTTTSVNQQSVFKYQPNNNNSTSPSSANNTSFTSAAMNNYSSSSSSTNTNSTAPVEFVLTPMSLSTPSLRNIEKDIEEVIKHCNCLAENMNQRKSSMVENEDYFSNPTLMRPWLDDMIGRANEVLNALLRLRKHQLAAEYAKAHRVSDQHNVRGAEDNENWDTSNNSMASTGGVMSSNSYRRRKRGKRPVFQNRCHSCNISETPEWRRGPEGARTLCNACGLHYAKLTKKRVKQELTLKKETLEDKDDTSMK</sequence>
<dbReference type="EMBL" id="BAABUJ010000059">
    <property type="protein sequence ID" value="GAA5806222.1"/>
    <property type="molecule type" value="Genomic_DNA"/>
</dbReference>
<evidence type="ECO:0000313" key="8">
    <source>
        <dbReference type="Proteomes" id="UP001476247"/>
    </source>
</evidence>
<organism evidence="7 8">
    <name type="scientific">Helicostylum pulchrum</name>
    <dbReference type="NCBI Taxonomy" id="562976"/>
    <lineage>
        <taxon>Eukaryota</taxon>
        <taxon>Fungi</taxon>
        <taxon>Fungi incertae sedis</taxon>
        <taxon>Mucoromycota</taxon>
        <taxon>Mucoromycotina</taxon>
        <taxon>Mucoromycetes</taxon>
        <taxon>Mucorales</taxon>
        <taxon>Mucorineae</taxon>
        <taxon>Mucoraceae</taxon>
        <taxon>Helicostylum</taxon>
    </lineage>
</organism>
<feature type="domain" description="GATA-type" evidence="6">
    <location>
        <begin position="356"/>
        <end position="408"/>
    </location>
</feature>
<gene>
    <name evidence="7" type="ORF">HPULCUR_011753</name>
</gene>
<dbReference type="InterPro" id="IPR000679">
    <property type="entry name" value="Znf_GATA"/>
</dbReference>
<feature type="region of interest" description="Disordered" evidence="5">
    <location>
        <begin position="106"/>
        <end position="125"/>
    </location>
</feature>
<keyword evidence="8" id="KW-1185">Reference proteome</keyword>
<dbReference type="PANTHER" id="PTHR45658">
    <property type="entry name" value="GATA TRANSCRIPTION FACTOR"/>
    <property type="match status" value="1"/>
</dbReference>
<dbReference type="SUPFAM" id="SSF57716">
    <property type="entry name" value="Glucocorticoid receptor-like (DNA-binding domain)"/>
    <property type="match status" value="1"/>
</dbReference>
<evidence type="ECO:0000256" key="1">
    <source>
        <dbReference type="ARBA" id="ARBA00022723"/>
    </source>
</evidence>
<dbReference type="PANTHER" id="PTHR45658:SF122">
    <property type="entry name" value="GATA ZINC FINGER DOMAIN-CONTAINING PROTEIN 6"/>
    <property type="match status" value="1"/>
</dbReference>
<evidence type="ECO:0000259" key="6">
    <source>
        <dbReference type="PROSITE" id="PS50114"/>
    </source>
</evidence>
<evidence type="ECO:0000256" key="2">
    <source>
        <dbReference type="ARBA" id="ARBA00022771"/>
    </source>
</evidence>
<reference evidence="7 8" key="1">
    <citation type="submission" date="2024-04" db="EMBL/GenBank/DDBJ databases">
        <title>genome sequences of Mucor flavus KT1a and Helicostylum pulchrum KT1b strains isolation_sourced from the surface of a dry-aged beef.</title>
        <authorList>
            <person name="Toyotome T."/>
            <person name="Hosono M."/>
            <person name="Torimaru M."/>
            <person name="Fukuda K."/>
            <person name="Mikami N."/>
        </authorList>
    </citation>
    <scope>NUCLEOTIDE SEQUENCE [LARGE SCALE GENOMIC DNA]</scope>
    <source>
        <strain evidence="7 8">KT1b</strain>
    </source>
</reference>
<dbReference type="Proteomes" id="UP001476247">
    <property type="component" value="Unassembled WGS sequence"/>
</dbReference>
<dbReference type="Gene3D" id="3.30.50.10">
    <property type="entry name" value="Erythroid Transcription Factor GATA-1, subunit A"/>
    <property type="match status" value="1"/>
</dbReference>
<dbReference type="PROSITE" id="PS50114">
    <property type="entry name" value="GATA_ZN_FINGER_2"/>
    <property type="match status" value="1"/>
</dbReference>
<feature type="region of interest" description="Disordered" evidence="5">
    <location>
        <begin position="309"/>
        <end position="350"/>
    </location>
</feature>
<dbReference type="InterPro" id="IPR013088">
    <property type="entry name" value="Znf_NHR/GATA"/>
</dbReference>
<protein>
    <recommendedName>
        <fullName evidence="6">GATA-type domain-containing protein</fullName>
    </recommendedName>
</protein>
<evidence type="ECO:0000313" key="7">
    <source>
        <dbReference type="EMBL" id="GAA5806222.1"/>
    </source>
</evidence>
<dbReference type="Pfam" id="PF00320">
    <property type="entry name" value="GATA"/>
    <property type="match status" value="1"/>
</dbReference>
<evidence type="ECO:0000256" key="4">
    <source>
        <dbReference type="PROSITE-ProRule" id="PRU00094"/>
    </source>
</evidence>
<dbReference type="PROSITE" id="PS00344">
    <property type="entry name" value="GATA_ZN_FINGER_1"/>
    <property type="match status" value="1"/>
</dbReference>
<proteinExistence type="predicted"/>
<feature type="compositionally biased region" description="Basic and acidic residues" evidence="5">
    <location>
        <begin position="309"/>
        <end position="318"/>
    </location>
</feature>
<dbReference type="InterPro" id="IPR051140">
    <property type="entry name" value="GATA_TF"/>
</dbReference>
<feature type="compositionally biased region" description="Low complexity" evidence="5">
    <location>
        <begin position="106"/>
        <end position="116"/>
    </location>
</feature>
<dbReference type="SMART" id="SM00401">
    <property type="entry name" value="ZnF_GATA"/>
    <property type="match status" value="1"/>
</dbReference>
<keyword evidence="3" id="KW-0862">Zinc</keyword>
<comment type="caution">
    <text evidence="7">The sequence shown here is derived from an EMBL/GenBank/DDBJ whole genome shotgun (WGS) entry which is preliminary data.</text>
</comment>
<keyword evidence="1" id="KW-0479">Metal-binding</keyword>
<feature type="compositionally biased region" description="Polar residues" evidence="5">
    <location>
        <begin position="323"/>
        <end position="341"/>
    </location>
</feature>
<evidence type="ECO:0000256" key="3">
    <source>
        <dbReference type="ARBA" id="ARBA00022833"/>
    </source>
</evidence>
<accession>A0ABP9YGZ9</accession>
<keyword evidence="2 4" id="KW-0863">Zinc-finger</keyword>
<evidence type="ECO:0000256" key="5">
    <source>
        <dbReference type="SAM" id="MobiDB-lite"/>
    </source>
</evidence>
<name>A0ABP9YGZ9_9FUNG</name>